<dbReference type="InterPro" id="IPR025851">
    <property type="entry name" value="SUKH-4"/>
</dbReference>
<proteinExistence type="predicted"/>
<reference evidence="1" key="1">
    <citation type="submission" date="2022-10" db="EMBL/GenBank/DDBJ databases">
        <title>The complete genomes of actinobacterial strains from the NBC collection.</title>
        <authorList>
            <person name="Joergensen T.S."/>
            <person name="Alvarez Arevalo M."/>
            <person name="Sterndorff E.B."/>
            <person name="Faurdal D."/>
            <person name="Vuksanovic O."/>
            <person name="Mourched A.-S."/>
            <person name="Charusanti P."/>
            <person name="Shaw S."/>
            <person name="Blin K."/>
            <person name="Weber T."/>
        </authorList>
    </citation>
    <scope>NUCLEOTIDE SEQUENCE</scope>
    <source>
        <strain evidence="1">NBC_00008</strain>
    </source>
</reference>
<sequence length="195" mass="21799">MLFDIERSVLTAAVGEGNVRRLPAVTAERYGFTGETFDFFTQVGIPSAVDYELDFGPPEKFSNGFIWHRAVEEAEGWKFPEGVESLIKMGNFPINAVVIDPVTGIVYQYTDASMEAIPVHGDVSSLAKTVSSFVGYVKSYVRGDGEDDDDVEYVRRKREVDAIHDAIRLVDPLPFAHEYSEWVELFDNLEGGIYS</sequence>
<accession>A0AAU2VTH3</accession>
<dbReference type="AlphaFoldDB" id="A0AAU2VTH3"/>
<dbReference type="Pfam" id="PF14435">
    <property type="entry name" value="SUKH-4"/>
    <property type="match status" value="1"/>
</dbReference>
<protein>
    <submittedName>
        <fullName evidence="1">SUKH-4 family immunity protein</fullName>
    </submittedName>
</protein>
<gene>
    <name evidence="1" type="ORF">OG398_23040</name>
</gene>
<dbReference type="EMBL" id="CP108313">
    <property type="protein sequence ID" value="WTW70934.1"/>
    <property type="molecule type" value="Genomic_DNA"/>
</dbReference>
<name>A0AAU2VTH3_9ACTN</name>
<evidence type="ECO:0000313" key="1">
    <source>
        <dbReference type="EMBL" id="WTW70934.1"/>
    </source>
</evidence>
<organism evidence="1">
    <name type="scientific">Streptomyces sp. NBC_00008</name>
    <dbReference type="NCBI Taxonomy" id="2903610"/>
    <lineage>
        <taxon>Bacteria</taxon>
        <taxon>Bacillati</taxon>
        <taxon>Actinomycetota</taxon>
        <taxon>Actinomycetes</taxon>
        <taxon>Kitasatosporales</taxon>
        <taxon>Streptomycetaceae</taxon>
        <taxon>Streptomyces</taxon>
    </lineage>
</organism>